<dbReference type="AlphaFoldDB" id="A0A1C3NZV0"/>
<protein>
    <recommendedName>
        <fullName evidence="4">Transmembrane protein</fullName>
    </recommendedName>
</protein>
<keyword evidence="1" id="KW-1133">Transmembrane helix</keyword>
<evidence type="ECO:0008006" key="4">
    <source>
        <dbReference type="Google" id="ProtNLM"/>
    </source>
</evidence>
<dbReference type="EMBL" id="FLUV01001453">
    <property type="protein sequence ID" value="SBW23028.1"/>
    <property type="molecule type" value="Genomic_DNA"/>
</dbReference>
<reference evidence="3" key="1">
    <citation type="submission" date="2016-02" db="EMBL/GenBank/DDBJ databases">
        <authorList>
            <person name="Wibberg D."/>
        </authorList>
    </citation>
    <scope>NUCLEOTIDE SEQUENCE [LARGE SCALE GENOMIC DNA]</scope>
</reference>
<accession>A0A1C3NZV0</accession>
<dbReference type="Pfam" id="PF14333">
    <property type="entry name" value="DUF4389"/>
    <property type="match status" value="1"/>
</dbReference>
<keyword evidence="3" id="KW-1185">Reference proteome</keyword>
<evidence type="ECO:0000313" key="2">
    <source>
        <dbReference type="EMBL" id="SBW23028.1"/>
    </source>
</evidence>
<feature type="transmembrane region" description="Helical" evidence="1">
    <location>
        <begin position="141"/>
        <end position="167"/>
    </location>
</feature>
<name>A0A1C3NZV0_9ACTN</name>
<organism evidence="2 3">
    <name type="scientific">Candidatus Protofrankia californiensis</name>
    <dbReference type="NCBI Taxonomy" id="1839754"/>
    <lineage>
        <taxon>Bacteria</taxon>
        <taxon>Bacillati</taxon>
        <taxon>Actinomycetota</taxon>
        <taxon>Actinomycetes</taxon>
        <taxon>Frankiales</taxon>
        <taxon>Frankiaceae</taxon>
        <taxon>Protofrankia</taxon>
    </lineage>
</organism>
<feature type="transmembrane region" description="Helical" evidence="1">
    <location>
        <begin position="31"/>
        <end position="52"/>
    </location>
</feature>
<keyword evidence="1" id="KW-0472">Membrane</keyword>
<proteinExistence type="predicted"/>
<dbReference type="InterPro" id="IPR025498">
    <property type="entry name" value="DUF4389"/>
</dbReference>
<gene>
    <name evidence="2" type="ORF">FDG2_3461</name>
</gene>
<evidence type="ECO:0000256" key="1">
    <source>
        <dbReference type="SAM" id="Phobius"/>
    </source>
</evidence>
<keyword evidence="1" id="KW-0812">Transmembrane</keyword>
<dbReference type="Proteomes" id="UP000199013">
    <property type="component" value="Unassembled WGS sequence"/>
</dbReference>
<evidence type="ECO:0000313" key="3">
    <source>
        <dbReference type="Proteomes" id="UP000199013"/>
    </source>
</evidence>
<sequence length="212" mass="23938">MTAPGDEAYTGEHPVVFTVDYPADPRNRVTVFFRIFTVLPIAVVFMTVSGAYPSWGGAGGAGAAGGLLFLGPLLMILFRQKYPRWWFDWNLNLLRFENRVAAYLLLLRDDYPATDAEQAVHLRIPYPDASRLNRWLPLVKWFLAIPHYVVLIFLDIGMVVAVVVGWFAVLATGRLPQVLFDYVVGVLRWSNRVIAYAFLLSTDSYPPFRLGP</sequence>
<feature type="transmembrane region" description="Helical" evidence="1">
    <location>
        <begin position="58"/>
        <end position="78"/>
    </location>
</feature>